<name>A0AAN7UNE1_9PEZI</name>
<dbReference type="EMBL" id="JAWHQM010000061">
    <property type="protein sequence ID" value="KAK5636055.1"/>
    <property type="molecule type" value="Genomic_DNA"/>
</dbReference>
<feature type="compositionally biased region" description="Low complexity" evidence="1">
    <location>
        <begin position="107"/>
        <end position="116"/>
    </location>
</feature>
<feature type="compositionally biased region" description="Polar residues" evidence="1">
    <location>
        <begin position="154"/>
        <end position="174"/>
    </location>
</feature>
<dbReference type="AlphaFoldDB" id="A0AAN7UNE1"/>
<organism evidence="2 3">
    <name type="scientific">Xylaria bambusicola</name>
    <dbReference type="NCBI Taxonomy" id="326684"/>
    <lineage>
        <taxon>Eukaryota</taxon>
        <taxon>Fungi</taxon>
        <taxon>Dikarya</taxon>
        <taxon>Ascomycota</taxon>
        <taxon>Pezizomycotina</taxon>
        <taxon>Sordariomycetes</taxon>
        <taxon>Xylariomycetidae</taxon>
        <taxon>Xylariales</taxon>
        <taxon>Xylariaceae</taxon>
        <taxon>Xylaria</taxon>
    </lineage>
</organism>
<accession>A0AAN7UNE1</accession>
<evidence type="ECO:0000256" key="1">
    <source>
        <dbReference type="SAM" id="MobiDB-lite"/>
    </source>
</evidence>
<feature type="region of interest" description="Disordered" evidence="1">
    <location>
        <begin position="57"/>
        <end position="78"/>
    </location>
</feature>
<comment type="caution">
    <text evidence="2">The sequence shown here is derived from an EMBL/GenBank/DDBJ whole genome shotgun (WGS) entry which is preliminary data.</text>
</comment>
<proteinExistence type="predicted"/>
<feature type="region of interest" description="Disordered" evidence="1">
    <location>
        <begin position="1"/>
        <end position="21"/>
    </location>
</feature>
<protein>
    <submittedName>
        <fullName evidence="2">Uncharacterized protein</fullName>
    </submittedName>
</protein>
<feature type="region of interest" description="Disordered" evidence="1">
    <location>
        <begin position="107"/>
        <end position="174"/>
    </location>
</feature>
<evidence type="ECO:0000313" key="2">
    <source>
        <dbReference type="EMBL" id="KAK5636055.1"/>
    </source>
</evidence>
<gene>
    <name evidence="2" type="ORF">RRF57_011767</name>
</gene>
<dbReference type="Proteomes" id="UP001305414">
    <property type="component" value="Unassembled WGS sequence"/>
</dbReference>
<reference evidence="2 3" key="1">
    <citation type="submission" date="2023-10" db="EMBL/GenBank/DDBJ databases">
        <title>Draft genome sequence of Xylaria bambusicola isolate GMP-LS, the root and basal stem rot pathogen of sugarcane in Indonesia.</title>
        <authorList>
            <person name="Selvaraj P."/>
            <person name="Muralishankar V."/>
            <person name="Muruganantham S."/>
            <person name="Sp S."/>
            <person name="Haryani S."/>
            <person name="Lau K.J.X."/>
            <person name="Naqvi N.I."/>
        </authorList>
    </citation>
    <scope>NUCLEOTIDE SEQUENCE [LARGE SCALE GENOMIC DNA]</scope>
    <source>
        <strain evidence="2">GMP-LS</strain>
    </source>
</reference>
<keyword evidence="3" id="KW-1185">Reference proteome</keyword>
<feature type="compositionally biased region" description="Polar residues" evidence="1">
    <location>
        <begin position="1"/>
        <end position="15"/>
    </location>
</feature>
<evidence type="ECO:0000313" key="3">
    <source>
        <dbReference type="Proteomes" id="UP001305414"/>
    </source>
</evidence>
<feature type="compositionally biased region" description="Basic and acidic residues" evidence="1">
    <location>
        <begin position="63"/>
        <end position="72"/>
    </location>
</feature>
<sequence length="174" mass="18616">MGTSFNTPWTSSSVRPGTRHGRVARTAATVPVLTARSMSTSVGLLIWRTSSISGVKPKVSKPAFDRPREMKSRSSSSITTFGARRFAEPWKSAKRCDSSKVAYGSQCSSQMTMSRSSSRDGIPSIRTRPSSKCGARNAVLADTSPDCERIGSMSIRNGRSSGSHGSQSACDTFP</sequence>